<evidence type="ECO:0000313" key="2">
    <source>
        <dbReference type="Proteomes" id="UP000270094"/>
    </source>
</evidence>
<accession>A0A3P7I873</accession>
<protein>
    <submittedName>
        <fullName evidence="1">Uncharacterized protein</fullName>
    </submittedName>
</protein>
<sequence length="105" mass="11657">MRIDKKDNKWVYEKRTPPTRDGTFSPRIMSVPSLSCSTSVFLALFPARRSRTVDAPCSFEKGVKIGVGGVCLGVIGAEPKTIYMAKLTFLLVRNPWRPVQPDTGL</sequence>
<dbReference type="Proteomes" id="UP000270094">
    <property type="component" value="Unassembled WGS sequence"/>
</dbReference>
<name>A0A3P7I873_STRVU</name>
<proteinExistence type="predicted"/>
<reference evidence="1 2" key="1">
    <citation type="submission" date="2018-11" db="EMBL/GenBank/DDBJ databases">
        <authorList>
            <consortium name="Pathogen Informatics"/>
        </authorList>
    </citation>
    <scope>NUCLEOTIDE SEQUENCE [LARGE SCALE GENOMIC DNA]</scope>
</reference>
<organism evidence="1 2">
    <name type="scientific">Strongylus vulgaris</name>
    <name type="common">Blood worm</name>
    <dbReference type="NCBI Taxonomy" id="40348"/>
    <lineage>
        <taxon>Eukaryota</taxon>
        <taxon>Metazoa</taxon>
        <taxon>Ecdysozoa</taxon>
        <taxon>Nematoda</taxon>
        <taxon>Chromadorea</taxon>
        <taxon>Rhabditida</taxon>
        <taxon>Rhabditina</taxon>
        <taxon>Rhabditomorpha</taxon>
        <taxon>Strongyloidea</taxon>
        <taxon>Strongylidae</taxon>
        <taxon>Strongylus</taxon>
    </lineage>
</organism>
<evidence type="ECO:0000313" key="1">
    <source>
        <dbReference type="EMBL" id="VDM68970.1"/>
    </source>
</evidence>
<dbReference type="EMBL" id="UYYB01010627">
    <property type="protein sequence ID" value="VDM68970.1"/>
    <property type="molecule type" value="Genomic_DNA"/>
</dbReference>
<dbReference type="AlphaFoldDB" id="A0A3P7I873"/>
<gene>
    <name evidence="1" type="ORF">SVUK_LOCUS3968</name>
</gene>
<keyword evidence="2" id="KW-1185">Reference proteome</keyword>